<dbReference type="RefSeq" id="WP_170303802.1">
    <property type="nucleotide sequence ID" value="NZ_BKAJ01000231.1"/>
</dbReference>
<gene>
    <name evidence="1" type="ORF">RSO01_86860</name>
</gene>
<organism evidence="1 2">
    <name type="scientific">Reyranella soli</name>
    <dbReference type="NCBI Taxonomy" id="1230389"/>
    <lineage>
        <taxon>Bacteria</taxon>
        <taxon>Pseudomonadati</taxon>
        <taxon>Pseudomonadota</taxon>
        <taxon>Alphaproteobacteria</taxon>
        <taxon>Hyphomicrobiales</taxon>
        <taxon>Reyranellaceae</taxon>
        <taxon>Reyranella</taxon>
    </lineage>
</organism>
<dbReference type="EMBL" id="BKAJ01000231">
    <property type="protein sequence ID" value="GEP61520.1"/>
    <property type="molecule type" value="Genomic_DNA"/>
</dbReference>
<reference evidence="1 2" key="1">
    <citation type="submission" date="2019-07" db="EMBL/GenBank/DDBJ databases">
        <title>Whole genome shotgun sequence of Reyranella soli NBRC 108950.</title>
        <authorList>
            <person name="Hosoyama A."/>
            <person name="Uohara A."/>
            <person name="Ohji S."/>
            <person name="Ichikawa N."/>
        </authorList>
    </citation>
    <scope>NUCLEOTIDE SEQUENCE [LARGE SCALE GENOMIC DNA]</scope>
    <source>
        <strain evidence="1 2">NBRC 108950</strain>
    </source>
</reference>
<proteinExistence type="predicted"/>
<protein>
    <submittedName>
        <fullName evidence="1">Uncharacterized protein</fullName>
    </submittedName>
</protein>
<dbReference type="AlphaFoldDB" id="A0A512NRD5"/>
<accession>A0A512NRD5</accession>
<evidence type="ECO:0000313" key="2">
    <source>
        <dbReference type="Proteomes" id="UP000321058"/>
    </source>
</evidence>
<keyword evidence="2" id="KW-1185">Reference proteome</keyword>
<name>A0A512NRD5_9HYPH</name>
<comment type="caution">
    <text evidence="1">The sequence shown here is derived from an EMBL/GenBank/DDBJ whole genome shotgun (WGS) entry which is preliminary data.</text>
</comment>
<dbReference type="Proteomes" id="UP000321058">
    <property type="component" value="Unassembled WGS sequence"/>
</dbReference>
<evidence type="ECO:0000313" key="1">
    <source>
        <dbReference type="EMBL" id="GEP61520.1"/>
    </source>
</evidence>
<sequence>MDLDRRAKKVTSGESTASLMSEGILMNDHEMADWILNYCVHERRCTEGDVAMIGWFKKPISELQARSVADMDLFFAGRDYALEQGWIEDGPRAGMIRLTNSGYQRATSSL</sequence>